<name>D0SQM2_ACIJU</name>
<sequence length="392" mass="44758">MSMFCIDKGFLMLKKNVFHHMTIPSGLALAILSATTVTHAEEQGWSVSGFVRGNYQYKEYAESEKSKAQISDVRLNLNYKKDQVDGKITARCVQFNEMCDLMTLSDAYLGYQLDEQQKVTVGLQPIPFGIGTYWDSSFYESMMYTIGMQDIHNIGIRYDLSQDQQSWSFGYFPKDGGNYKGDSKDASRYSANFIEGVSDNATQIDEKNMLMMRYAYQGKKDTAGYTLGSSVWYSFLDNKNNNKTGSRMNANVFGQWATPTYDTTLTFGYQDIDNKQAGVNYSTFGSFDTEYHVANKAYYYVADIDYKTSWNYKDWKGFKPYLVFSGLMKQDGQPNSYRNIAGLQADYKNITINAEYILAKNDAFVGGNTNSFANSTDNHWKKLLYITFAYKF</sequence>
<evidence type="ECO:0008006" key="3">
    <source>
        <dbReference type="Google" id="ProtNLM"/>
    </source>
</evidence>
<gene>
    <name evidence="1" type="ORF">HMPREF0026_02782</name>
</gene>
<evidence type="ECO:0000313" key="2">
    <source>
        <dbReference type="Proteomes" id="UP000018442"/>
    </source>
</evidence>
<dbReference type="AlphaFoldDB" id="D0SQM2"/>
<dbReference type="SUPFAM" id="SSF56935">
    <property type="entry name" value="Porins"/>
    <property type="match status" value="1"/>
</dbReference>
<dbReference type="Proteomes" id="UP000018442">
    <property type="component" value="Unassembled WGS sequence"/>
</dbReference>
<organism evidence="1 2">
    <name type="scientific">Acinetobacter junii SH205</name>
    <dbReference type="NCBI Taxonomy" id="575587"/>
    <lineage>
        <taxon>Bacteria</taxon>
        <taxon>Pseudomonadati</taxon>
        <taxon>Pseudomonadota</taxon>
        <taxon>Gammaproteobacteria</taxon>
        <taxon>Moraxellales</taxon>
        <taxon>Moraxellaceae</taxon>
        <taxon>Acinetobacter</taxon>
    </lineage>
</organism>
<accession>D0SQM2</accession>
<reference evidence="2" key="1">
    <citation type="journal article" date="2012" name="PLoS ONE">
        <title>The success of Acinetobacter species; genetic, metabolic and virulence attributes.</title>
        <authorList>
            <person name="Peleg A.Y."/>
            <person name="de Breij A."/>
            <person name="Adams M.D."/>
            <person name="Cerqueira G.M."/>
            <person name="Mocali S."/>
            <person name="Galardini M."/>
            <person name="Nibbering P.H."/>
            <person name="Earl A.M."/>
            <person name="Ward D.V."/>
            <person name="Paterson D.L."/>
            <person name="Seifert H."/>
            <person name="Dijkshoorn L."/>
        </authorList>
    </citation>
    <scope>NUCLEOTIDE SEQUENCE [LARGE SCALE GENOMIC DNA]</scope>
    <source>
        <strain evidence="2">SH205</strain>
    </source>
</reference>
<protein>
    <recommendedName>
        <fullName evidence="3">Phosphate-selective porin O and P</fullName>
    </recommendedName>
</protein>
<proteinExistence type="predicted"/>
<evidence type="ECO:0000313" key="1">
    <source>
        <dbReference type="EMBL" id="EEY91746.1"/>
    </source>
</evidence>
<dbReference type="EMBL" id="GG705015">
    <property type="protein sequence ID" value="EEY91746.1"/>
    <property type="molecule type" value="Genomic_DNA"/>
</dbReference>
<dbReference type="HOGENOM" id="CLU_043009_0_1_6"/>